<evidence type="ECO:0000256" key="6">
    <source>
        <dbReference type="ARBA" id="ARBA00034078"/>
    </source>
</evidence>
<dbReference type="GO" id="GO:0016491">
    <property type="term" value="F:oxidoreductase activity"/>
    <property type="evidence" value="ECO:0007669"/>
    <property type="project" value="InterPro"/>
</dbReference>
<dbReference type="InterPro" id="IPR002023">
    <property type="entry name" value="NuoE-like"/>
</dbReference>
<name>A0A3M0BK97_9AQUI</name>
<dbReference type="PANTHER" id="PTHR43342">
    <property type="entry name" value="NADH-QUINONE OXIDOREDUCTASE, E SUBUNIT"/>
    <property type="match status" value="1"/>
</dbReference>
<gene>
    <name evidence="8" type="ORF">CLV39_0513</name>
</gene>
<keyword evidence="3 7" id="KW-0479">Metal-binding</keyword>
<dbReference type="PANTHER" id="PTHR43342:SF1">
    <property type="entry name" value="BIFURCATING [FEFE] HYDROGENASE GAMMA SUBUNIT"/>
    <property type="match status" value="1"/>
</dbReference>
<proteinExistence type="inferred from homology"/>
<dbReference type="InterPro" id="IPR028431">
    <property type="entry name" value="NADP_DH_HndA-like"/>
</dbReference>
<evidence type="ECO:0000256" key="3">
    <source>
        <dbReference type="ARBA" id="ARBA00022723"/>
    </source>
</evidence>
<feature type="binding site" evidence="7">
    <location>
        <position position="84"/>
    </location>
    <ligand>
        <name>[2Fe-2S] cluster</name>
        <dbReference type="ChEBI" id="CHEBI:190135"/>
    </ligand>
</feature>
<evidence type="ECO:0000256" key="7">
    <source>
        <dbReference type="PIRSR" id="PIRSR000216-1"/>
    </source>
</evidence>
<dbReference type="PIRSF" id="PIRSF000216">
    <property type="entry name" value="NADH_DH_24kDa"/>
    <property type="match status" value="1"/>
</dbReference>
<evidence type="ECO:0000313" key="9">
    <source>
        <dbReference type="Proteomes" id="UP000280842"/>
    </source>
</evidence>
<dbReference type="GO" id="GO:0046872">
    <property type="term" value="F:metal ion binding"/>
    <property type="evidence" value="ECO:0007669"/>
    <property type="project" value="UniProtKB-KW"/>
</dbReference>
<evidence type="ECO:0000256" key="1">
    <source>
        <dbReference type="ARBA" id="ARBA00010643"/>
    </source>
</evidence>
<evidence type="ECO:0000313" key="8">
    <source>
        <dbReference type="EMBL" id="RMA97883.1"/>
    </source>
</evidence>
<evidence type="ECO:0000256" key="4">
    <source>
        <dbReference type="ARBA" id="ARBA00023004"/>
    </source>
</evidence>
<dbReference type="CDD" id="cd03064">
    <property type="entry name" value="TRX_Fd_NuoE"/>
    <property type="match status" value="1"/>
</dbReference>
<dbReference type="InterPro" id="IPR041921">
    <property type="entry name" value="NuoE_N"/>
</dbReference>
<evidence type="ECO:0000256" key="5">
    <source>
        <dbReference type="ARBA" id="ARBA00023014"/>
    </source>
</evidence>
<keyword evidence="4 7" id="KW-0408">Iron</keyword>
<dbReference type="Pfam" id="PF01257">
    <property type="entry name" value="2Fe-2S_thioredx"/>
    <property type="match status" value="1"/>
</dbReference>
<dbReference type="RefSeq" id="WP_121922644.1">
    <property type="nucleotide sequence ID" value="NZ_REFO01000010.1"/>
</dbReference>
<comment type="cofactor">
    <cofactor evidence="7">
        <name>[2Fe-2S] cluster</name>
        <dbReference type="ChEBI" id="CHEBI:190135"/>
    </cofactor>
    <text evidence="7">Binds 1 [2Fe-2S] cluster.</text>
</comment>
<sequence length="161" mass="18812">MEYKYLTQEIKNKIDYFKNKYLVKEQAIIPSLHVILEVYRDIPHEAVRELSEYLQVPEADIEGIVSFYDMFRHKKNARHHIRLCRNLPCHLAGSKKFLKILEKLTGAKAGEHSPDGKWYIELVECIGSCAIAPAFLINNDLYDGSKIKTEQDLKEILDRYE</sequence>
<organism evidence="8 9">
    <name type="scientific">Hydrogenothermus marinus</name>
    <dbReference type="NCBI Taxonomy" id="133270"/>
    <lineage>
        <taxon>Bacteria</taxon>
        <taxon>Pseudomonadati</taxon>
        <taxon>Aquificota</taxon>
        <taxon>Aquificia</taxon>
        <taxon>Aquificales</taxon>
        <taxon>Hydrogenothermaceae</taxon>
        <taxon>Hydrogenothermus</taxon>
    </lineage>
</organism>
<keyword evidence="2 7" id="KW-0001">2Fe-2S</keyword>
<dbReference type="InterPro" id="IPR036249">
    <property type="entry name" value="Thioredoxin-like_sf"/>
</dbReference>
<dbReference type="AlphaFoldDB" id="A0A3M0BK97"/>
<dbReference type="GO" id="GO:0051537">
    <property type="term" value="F:2 iron, 2 sulfur cluster binding"/>
    <property type="evidence" value="ECO:0007669"/>
    <property type="project" value="UniProtKB-KW"/>
</dbReference>
<comment type="cofactor">
    <cofactor evidence="6">
        <name>[2Fe-2S] cluster</name>
        <dbReference type="ChEBI" id="CHEBI:190135"/>
    </cofactor>
</comment>
<reference evidence="8 9" key="1">
    <citation type="submission" date="2018-10" db="EMBL/GenBank/DDBJ databases">
        <title>Genomic Encyclopedia of Archaeal and Bacterial Type Strains, Phase II (KMG-II): from individual species to whole genera.</title>
        <authorList>
            <person name="Goeker M."/>
        </authorList>
    </citation>
    <scope>NUCLEOTIDE SEQUENCE [LARGE SCALE GENOMIC DNA]</scope>
    <source>
        <strain evidence="8 9">VM1</strain>
    </source>
</reference>
<dbReference type="Gene3D" id="3.40.30.10">
    <property type="entry name" value="Glutaredoxin"/>
    <property type="match status" value="1"/>
</dbReference>
<dbReference type="OrthoDB" id="9807941at2"/>
<comment type="similarity">
    <text evidence="1">Belongs to the complex I 24 kDa subunit family.</text>
</comment>
<keyword evidence="5 7" id="KW-0411">Iron-sulfur</keyword>
<dbReference type="Gene3D" id="1.10.10.1590">
    <property type="entry name" value="NADH-quinone oxidoreductase subunit E"/>
    <property type="match status" value="1"/>
</dbReference>
<dbReference type="EMBL" id="REFO01000010">
    <property type="protein sequence ID" value="RMA97883.1"/>
    <property type="molecule type" value="Genomic_DNA"/>
</dbReference>
<dbReference type="InterPro" id="IPR042128">
    <property type="entry name" value="NuoE_dom"/>
</dbReference>
<feature type="binding site" evidence="7">
    <location>
        <position position="125"/>
    </location>
    <ligand>
        <name>[2Fe-2S] cluster</name>
        <dbReference type="ChEBI" id="CHEBI:190135"/>
    </ligand>
</feature>
<evidence type="ECO:0000256" key="2">
    <source>
        <dbReference type="ARBA" id="ARBA00022714"/>
    </source>
</evidence>
<feature type="binding site" evidence="7">
    <location>
        <position position="129"/>
    </location>
    <ligand>
        <name>[2Fe-2S] cluster</name>
        <dbReference type="ChEBI" id="CHEBI:190135"/>
    </ligand>
</feature>
<keyword evidence="9" id="KW-1185">Reference proteome</keyword>
<dbReference type="Proteomes" id="UP000280842">
    <property type="component" value="Unassembled WGS sequence"/>
</dbReference>
<protein>
    <submittedName>
        <fullName evidence="8">NADH-quinone oxidoreductase subunit E</fullName>
    </submittedName>
</protein>
<feature type="binding site" evidence="7">
    <location>
        <position position="89"/>
    </location>
    <ligand>
        <name>[2Fe-2S] cluster</name>
        <dbReference type="ChEBI" id="CHEBI:190135"/>
    </ligand>
</feature>
<dbReference type="SUPFAM" id="SSF52833">
    <property type="entry name" value="Thioredoxin-like"/>
    <property type="match status" value="1"/>
</dbReference>
<comment type="caution">
    <text evidence="8">The sequence shown here is derived from an EMBL/GenBank/DDBJ whole genome shotgun (WGS) entry which is preliminary data.</text>
</comment>
<accession>A0A3M0BK97</accession>